<proteinExistence type="inferred from homology"/>
<dbReference type="AlphaFoldDB" id="A0ABD3WS90"/>
<evidence type="ECO:0000256" key="5">
    <source>
        <dbReference type="SAM" id="SignalP"/>
    </source>
</evidence>
<name>A0ABD3WS90_SINWO</name>
<dbReference type="EMBL" id="JBJQND010000005">
    <property type="protein sequence ID" value="KAL3876078.1"/>
    <property type="molecule type" value="Genomic_DNA"/>
</dbReference>
<dbReference type="GO" id="GO:0005840">
    <property type="term" value="C:ribosome"/>
    <property type="evidence" value="ECO:0007669"/>
    <property type="project" value="UniProtKB-KW"/>
</dbReference>
<organism evidence="6 7">
    <name type="scientific">Sinanodonta woodiana</name>
    <name type="common">Chinese pond mussel</name>
    <name type="synonym">Anodonta woodiana</name>
    <dbReference type="NCBI Taxonomy" id="1069815"/>
    <lineage>
        <taxon>Eukaryota</taxon>
        <taxon>Metazoa</taxon>
        <taxon>Spiralia</taxon>
        <taxon>Lophotrochozoa</taxon>
        <taxon>Mollusca</taxon>
        <taxon>Bivalvia</taxon>
        <taxon>Autobranchia</taxon>
        <taxon>Heteroconchia</taxon>
        <taxon>Palaeoheterodonta</taxon>
        <taxon>Unionida</taxon>
        <taxon>Unionoidea</taxon>
        <taxon>Unionidae</taxon>
        <taxon>Unioninae</taxon>
        <taxon>Sinanodonta</taxon>
    </lineage>
</organism>
<feature type="compositionally biased region" description="Basic and acidic residues" evidence="4">
    <location>
        <begin position="326"/>
        <end position="342"/>
    </location>
</feature>
<dbReference type="GO" id="GO:1990904">
    <property type="term" value="C:ribonucleoprotein complex"/>
    <property type="evidence" value="ECO:0007669"/>
    <property type="project" value="UniProtKB-KW"/>
</dbReference>
<keyword evidence="5" id="KW-0732">Signal</keyword>
<feature type="compositionally biased region" description="Acidic residues" evidence="4">
    <location>
        <begin position="343"/>
        <end position="353"/>
    </location>
</feature>
<reference evidence="6 7" key="1">
    <citation type="submission" date="2024-11" db="EMBL/GenBank/DDBJ databases">
        <title>Chromosome-level genome assembly of the freshwater bivalve Anodonta woodiana.</title>
        <authorList>
            <person name="Chen X."/>
        </authorList>
    </citation>
    <scope>NUCLEOTIDE SEQUENCE [LARGE SCALE GENOMIC DNA]</scope>
    <source>
        <strain evidence="6">MN2024</strain>
        <tissue evidence="6">Gills</tissue>
    </source>
</reference>
<evidence type="ECO:0000256" key="4">
    <source>
        <dbReference type="SAM" id="MobiDB-lite"/>
    </source>
</evidence>
<dbReference type="Gene3D" id="3.30.190.20">
    <property type="match status" value="1"/>
</dbReference>
<evidence type="ECO:0000313" key="7">
    <source>
        <dbReference type="Proteomes" id="UP001634394"/>
    </source>
</evidence>
<dbReference type="PANTHER" id="PTHR36427">
    <property type="entry name" value="54S RIBOSOMAL PROTEIN L1, MITOCHONDRIAL"/>
    <property type="match status" value="1"/>
</dbReference>
<sequence length="362" mass="41349">MAARLLIGLLRPHLCGAVDNPFSGAVLVTQVRHKTKKRQTKIRAPHEPTEKKTYIPHQKKVVPVQKVKESEKFLAKKPEDDIWFHKFYPKPKFSISECIIRHKEYADPSMLDNMDGYIHVNMEVDMATKKKTKFRNDFELTVLLPHHFEYGKSKNIIVFCKTLEEQEKALGLGALHAGSSELVKMIIEGTLGKTDFDFALCTPDAIQEILPLRPVLRTKFPNIQAGTLGNNIESMIKHFSKGITFTTSKISESHSKIQVPFGKLYMENEQLEQNLQCLIEGVNKERPKTLPGSMVQYMDIVAPPSPEVFIVNMDTVMQKVNLQKSAKAEKKEQPVKEKKMKEEDEDEEESDAEMESKVKKSR</sequence>
<evidence type="ECO:0008006" key="8">
    <source>
        <dbReference type="Google" id="ProtNLM"/>
    </source>
</evidence>
<comment type="similarity">
    <text evidence="1">Belongs to the universal ribosomal protein uL1 family.</text>
</comment>
<dbReference type="InterPro" id="IPR023674">
    <property type="entry name" value="Ribosomal_uL1-like"/>
</dbReference>
<dbReference type="InterPro" id="IPR016095">
    <property type="entry name" value="Ribosomal_uL1_3-a/b-sand"/>
</dbReference>
<accession>A0ABD3WS90</accession>
<dbReference type="SUPFAM" id="SSF56808">
    <property type="entry name" value="Ribosomal protein L1"/>
    <property type="match status" value="1"/>
</dbReference>
<gene>
    <name evidence="6" type="ORF">ACJMK2_033959</name>
</gene>
<keyword evidence="2" id="KW-0689">Ribosomal protein</keyword>
<dbReference type="Gene3D" id="3.40.50.790">
    <property type="match status" value="1"/>
</dbReference>
<keyword evidence="7" id="KW-1185">Reference proteome</keyword>
<dbReference type="Pfam" id="PF00687">
    <property type="entry name" value="Ribosomal_L1"/>
    <property type="match status" value="1"/>
</dbReference>
<dbReference type="InterPro" id="IPR028364">
    <property type="entry name" value="Ribosomal_uL1/biogenesis"/>
</dbReference>
<evidence type="ECO:0000256" key="1">
    <source>
        <dbReference type="ARBA" id="ARBA00010531"/>
    </source>
</evidence>
<dbReference type="Proteomes" id="UP001634394">
    <property type="component" value="Unassembled WGS sequence"/>
</dbReference>
<evidence type="ECO:0000256" key="2">
    <source>
        <dbReference type="ARBA" id="ARBA00022980"/>
    </source>
</evidence>
<protein>
    <recommendedName>
        <fullName evidence="8">39S ribosomal protein L1, mitochondrial</fullName>
    </recommendedName>
</protein>
<feature type="chain" id="PRO_5044887787" description="39S ribosomal protein L1, mitochondrial" evidence="5">
    <location>
        <begin position="18"/>
        <end position="362"/>
    </location>
</feature>
<dbReference type="PANTHER" id="PTHR36427:SF3">
    <property type="entry name" value="LARGE RIBOSOMAL SUBUNIT PROTEIN UL1M"/>
    <property type="match status" value="1"/>
</dbReference>
<feature type="signal peptide" evidence="5">
    <location>
        <begin position="1"/>
        <end position="17"/>
    </location>
</feature>
<feature type="region of interest" description="Disordered" evidence="4">
    <location>
        <begin position="323"/>
        <end position="362"/>
    </location>
</feature>
<evidence type="ECO:0000313" key="6">
    <source>
        <dbReference type="EMBL" id="KAL3876078.1"/>
    </source>
</evidence>
<evidence type="ECO:0000256" key="3">
    <source>
        <dbReference type="ARBA" id="ARBA00023274"/>
    </source>
</evidence>
<keyword evidence="3" id="KW-0687">Ribonucleoprotein</keyword>
<comment type="caution">
    <text evidence="6">The sequence shown here is derived from an EMBL/GenBank/DDBJ whole genome shotgun (WGS) entry which is preliminary data.</text>
</comment>